<organism evidence="1 2">
    <name type="scientific">Anaerocolumna chitinilytica</name>
    <dbReference type="NCBI Taxonomy" id="1727145"/>
    <lineage>
        <taxon>Bacteria</taxon>
        <taxon>Bacillati</taxon>
        <taxon>Bacillota</taxon>
        <taxon>Clostridia</taxon>
        <taxon>Lachnospirales</taxon>
        <taxon>Lachnospiraceae</taxon>
        <taxon>Anaerocolumna</taxon>
    </lineage>
</organism>
<proteinExistence type="predicted"/>
<protein>
    <submittedName>
        <fullName evidence="1">Uncharacterized protein</fullName>
    </submittedName>
</protein>
<reference evidence="1 2" key="2">
    <citation type="submission" date="2020-08" db="EMBL/GenBank/DDBJ databases">
        <authorList>
            <person name="Ueki A."/>
            <person name="Tonouchi A."/>
        </authorList>
    </citation>
    <scope>NUCLEOTIDE SEQUENCE [LARGE SCALE GENOMIC DNA]</scope>
    <source>
        <strain evidence="1 2">CTTW</strain>
    </source>
</reference>
<accession>A0A7I8DJY5</accession>
<dbReference type="KEGG" id="acht:bsdcttw_06220"/>
<name>A0A7I8DJY5_9FIRM</name>
<gene>
    <name evidence="1" type="ORF">bsdcttw_06220</name>
</gene>
<reference evidence="1 2" key="1">
    <citation type="submission" date="2020-08" db="EMBL/GenBank/DDBJ databases">
        <title>Draft genome sequencing of an Anaerocolumna strain isolated from anoxic soil subjected to BSD treatment.</title>
        <authorList>
            <person name="Uek A."/>
            <person name="Tonouchi A."/>
        </authorList>
    </citation>
    <scope>NUCLEOTIDE SEQUENCE [LARGE SCALE GENOMIC DNA]</scope>
    <source>
        <strain evidence="1 2">CTTW</strain>
    </source>
</reference>
<dbReference type="RefSeq" id="WP_185257994.1">
    <property type="nucleotide sequence ID" value="NZ_AP023368.1"/>
</dbReference>
<keyword evidence="2" id="KW-1185">Reference proteome</keyword>
<evidence type="ECO:0000313" key="1">
    <source>
        <dbReference type="EMBL" id="BCJ97581.1"/>
    </source>
</evidence>
<evidence type="ECO:0000313" key="2">
    <source>
        <dbReference type="Proteomes" id="UP000515703"/>
    </source>
</evidence>
<sequence length="56" mass="6352">MDVKIFDSLSTYWMIYFYLASGSMPRDDVCKYLKENGKGVTTAKEHTKKAAEGVLN</sequence>
<dbReference type="AlphaFoldDB" id="A0A7I8DJY5"/>
<dbReference type="Proteomes" id="UP000515703">
    <property type="component" value="Chromosome"/>
</dbReference>
<dbReference type="EMBL" id="AP023368">
    <property type="protein sequence ID" value="BCJ97581.1"/>
    <property type="molecule type" value="Genomic_DNA"/>
</dbReference>